<dbReference type="Proteomes" id="UP000029964">
    <property type="component" value="Unassembled WGS sequence"/>
</dbReference>
<feature type="compositionally biased region" description="Polar residues" evidence="1">
    <location>
        <begin position="495"/>
        <end position="514"/>
    </location>
</feature>
<name>A0A086T203_HAPC1</name>
<feature type="compositionally biased region" description="Basic and acidic residues" evidence="1">
    <location>
        <begin position="170"/>
        <end position="235"/>
    </location>
</feature>
<dbReference type="AlphaFoldDB" id="A0A086T203"/>
<proteinExistence type="predicted"/>
<evidence type="ECO:0000313" key="2">
    <source>
        <dbReference type="EMBL" id="KFH43385.1"/>
    </source>
</evidence>
<feature type="compositionally biased region" description="Polar residues" evidence="1">
    <location>
        <begin position="269"/>
        <end position="284"/>
    </location>
</feature>
<comment type="caution">
    <text evidence="2">The sequence shown here is derived from an EMBL/GenBank/DDBJ whole genome shotgun (WGS) entry which is preliminary data.</text>
</comment>
<gene>
    <name evidence="2" type="ORF">ACRE_058270</name>
</gene>
<evidence type="ECO:0000256" key="1">
    <source>
        <dbReference type="SAM" id="MobiDB-lite"/>
    </source>
</evidence>
<dbReference type="HOGENOM" id="CLU_013115_0_0_1"/>
<dbReference type="EMBL" id="JPKY01000070">
    <property type="protein sequence ID" value="KFH43385.1"/>
    <property type="molecule type" value="Genomic_DNA"/>
</dbReference>
<evidence type="ECO:0000313" key="3">
    <source>
        <dbReference type="Proteomes" id="UP000029964"/>
    </source>
</evidence>
<feature type="compositionally biased region" description="Basic and acidic residues" evidence="1">
    <location>
        <begin position="305"/>
        <end position="326"/>
    </location>
</feature>
<sequence length="761" mass="83725">MEAAAETVKQLTRAILPERPHQLAPNLEWKARQEDSSRHYEEWKQTRLQYMTLLSDADRGILFTRGYDDIRPEPPKPVPKEVNALARGGAAKKLSLSDYKNKKTGATASASPPDSTPSSTPKKPFDRASATPLPDSRAAPESKTRSDSGKSSDGLKPPVPEPGSTAKRKNHDENITVDMRKRPADLDDAARPPKRPKPTEDDRRAGDDRSNTPRDEALRRKPQDRPIARDSKDGRPVASSSSLPNGRATIKNATSSSRTGSPPPRPRGNSINGARSQAADSNHGTPKKGDASKASVPPLLSPLHFDIEGNKDRSETRRLEKKRSDETADTGKTMKSSKNAEAPPSAKRPRSPLSLEPLLSPTLPPEIEEELERRKKASPKVSEDRPKDKDASSRTKKVGKEQPSDVPESKARRPLIVTLRVPKVLRREFRLQMKLGARKEPPRSDRPSSASVVAQPSRAEKRPALPSEQTLEPSALKRPRASDVAAKGPIPPSTPSKKASTAMSRVSSNNSMTHTPGEAMAATPSVPGSSDRAGHDRAPLLSKAAEAKIKALKEREELLRNLGRNLKHKADRRGDPSVVTNGNARQSEGGVKMGYALILESVAAFMMGFHAQDVYRGMRSQPSEPNSWSSLFPLIEMLQKELRRLDSRRNAPIYAITLLLQAVSWDQLLNAWATREDAAERVTVKQLLRAQRSRSKTWTLFSEAADEVDGPLRVSVFPWTSVEEVVESTLRVLRRWCADEGVDWSPELNLRESGVKTAGQT</sequence>
<organism evidence="2 3">
    <name type="scientific">Hapsidospora chrysogenum (strain ATCC 11550 / CBS 779.69 / DSM 880 / IAM 14645 / JCM 23072 / IMI 49137)</name>
    <name type="common">Acremonium chrysogenum</name>
    <dbReference type="NCBI Taxonomy" id="857340"/>
    <lineage>
        <taxon>Eukaryota</taxon>
        <taxon>Fungi</taxon>
        <taxon>Dikarya</taxon>
        <taxon>Ascomycota</taxon>
        <taxon>Pezizomycotina</taxon>
        <taxon>Sordariomycetes</taxon>
        <taxon>Hypocreomycetidae</taxon>
        <taxon>Hypocreales</taxon>
        <taxon>Bionectriaceae</taxon>
        <taxon>Hapsidospora</taxon>
    </lineage>
</organism>
<feature type="compositionally biased region" description="Basic and acidic residues" evidence="1">
    <location>
        <begin position="138"/>
        <end position="150"/>
    </location>
</feature>
<keyword evidence="3" id="KW-1185">Reference proteome</keyword>
<feature type="region of interest" description="Disordered" evidence="1">
    <location>
        <begin position="66"/>
        <end position="536"/>
    </location>
</feature>
<protein>
    <submittedName>
        <fullName evidence="2">Uncharacterized protein</fullName>
    </submittedName>
</protein>
<feature type="compositionally biased region" description="Basic and acidic residues" evidence="1">
    <location>
        <begin position="381"/>
        <end position="411"/>
    </location>
</feature>
<feature type="compositionally biased region" description="Basic and acidic residues" evidence="1">
    <location>
        <begin position="425"/>
        <end position="446"/>
    </location>
</feature>
<reference evidence="3" key="1">
    <citation type="journal article" date="2014" name="Genome Announc.">
        <title>Genome sequence and annotation of Acremonium chrysogenum, producer of the beta-lactam antibiotic cephalosporin C.</title>
        <authorList>
            <person name="Terfehr D."/>
            <person name="Dahlmann T.A."/>
            <person name="Specht T."/>
            <person name="Zadra I."/>
            <person name="Kuernsteiner H."/>
            <person name="Kueck U."/>
        </authorList>
    </citation>
    <scope>NUCLEOTIDE SEQUENCE [LARGE SCALE GENOMIC DNA]</scope>
    <source>
        <strain evidence="3">ATCC 11550 / CBS 779.69 / DSM 880 / IAM 14645 / JCM 23072 / IMI 49137</strain>
    </source>
</reference>
<feature type="compositionally biased region" description="Low complexity" evidence="1">
    <location>
        <begin position="351"/>
        <end position="361"/>
    </location>
</feature>
<dbReference type="OrthoDB" id="284473at2759"/>
<dbReference type="STRING" id="857340.A0A086T203"/>
<accession>A0A086T203</accession>
<feature type="compositionally biased region" description="Low complexity" evidence="1">
    <location>
        <begin position="106"/>
        <end position="122"/>
    </location>
</feature>